<dbReference type="Gramene" id="Kaladp0039s0483.1.v1.1">
    <property type="protein sequence ID" value="Kaladp0039s0483.1.v1.1"/>
    <property type="gene ID" value="Kaladp0039s0483.v1.1"/>
</dbReference>
<reference evidence="2" key="1">
    <citation type="submission" date="2021-01" db="UniProtKB">
        <authorList>
            <consortium name="EnsemblPlants"/>
        </authorList>
    </citation>
    <scope>IDENTIFICATION</scope>
</reference>
<evidence type="ECO:0000256" key="1">
    <source>
        <dbReference type="SAM" id="MobiDB-lite"/>
    </source>
</evidence>
<protein>
    <submittedName>
        <fullName evidence="2">Uncharacterized protein</fullName>
    </submittedName>
</protein>
<dbReference type="EnsemblPlants" id="Kaladp0039s0483.1.v1.1">
    <property type="protein sequence ID" value="Kaladp0039s0483.1.v1.1"/>
    <property type="gene ID" value="Kaladp0039s0483.v1.1"/>
</dbReference>
<dbReference type="AlphaFoldDB" id="A0A7N0TKS0"/>
<feature type="compositionally biased region" description="Polar residues" evidence="1">
    <location>
        <begin position="1"/>
        <end position="19"/>
    </location>
</feature>
<evidence type="ECO:0000313" key="3">
    <source>
        <dbReference type="Proteomes" id="UP000594263"/>
    </source>
</evidence>
<evidence type="ECO:0000313" key="2">
    <source>
        <dbReference type="EnsemblPlants" id="Kaladp0039s0483.1.v1.1"/>
    </source>
</evidence>
<keyword evidence="3" id="KW-1185">Reference proteome</keyword>
<dbReference type="Proteomes" id="UP000594263">
    <property type="component" value="Unplaced"/>
</dbReference>
<organism evidence="2 3">
    <name type="scientific">Kalanchoe fedtschenkoi</name>
    <name type="common">Lavender scallops</name>
    <name type="synonym">South American air plant</name>
    <dbReference type="NCBI Taxonomy" id="63787"/>
    <lineage>
        <taxon>Eukaryota</taxon>
        <taxon>Viridiplantae</taxon>
        <taxon>Streptophyta</taxon>
        <taxon>Embryophyta</taxon>
        <taxon>Tracheophyta</taxon>
        <taxon>Spermatophyta</taxon>
        <taxon>Magnoliopsida</taxon>
        <taxon>eudicotyledons</taxon>
        <taxon>Gunneridae</taxon>
        <taxon>Pentapetalae</taxon>
        <taxon>Saxifragales</taxon>
        <taxon>Crassulaceae</taxon>
        <taxon>Kalanchoe</taxon>
    </lineage>
</organism>
<feature type="region of interest" description="Disordered" evidence="1">
    <location>
        <begin position="1"/>
        <end position="22"/>
    </location>
</feature>
<accession>A0A7N0TKS0</accession>
<name>A0A7N0TKS0_KALFE</name>
<proteinExistence type="predicted"/>
<sequence length="107" mass="11831">MASLSPLSTKTLQPSSSHKLPSGHPKPFFVVCRLNQPHPEIHLTGEFISLKTMYDPVCFGPPHSAVWLDSDKHYSEVTPLPFLPFSSLQLPAPGLQPAPEPYEKKSL</sequence>